<comment type="function">
    <text evidence="17">Catalyzes the dephosphorylation of undecaprenyl diphosphate (UPP). Confers resistance to bacitracin.</text>
</comment>
<evidence type="ECO:0000256" key="5">
    <source>
        <dbReference type="ARBA" id="ARBA00022475"/>
    </source>
</evidence>
<dbReference type="AlphaFoldDB" id="A0A0V7ZN11"/>
<dbReference type="GO" id="GO:0008360">
    <property type="term" value="P:regulation of cell shape"/>
    <property type="evidence" value="ECO:0007669"/>
    <property type="project" value="UniProtKB-KW"/>
</dbReference>
<evidence type="ECO:0000256" key="2">
    <source>
        <dbReference type="ARBA" id="ARBA00010621"/>
    </source>
</evidence>
<sequence length="320" mass="34483">MGISKRIFFPILTALSAILSVAIFSLPVLGSETTAVATTTQMNIWQAIVLGFVQGATEFIPISSTAHLKAVPVLLGWGDPGVAFSAMIQLGSIGAVLWYFWRLLIEVIGGAFVALKRSDYQDNNFKIAVGIAVGTLPIVFFGLLIKVFFEDFYENSVRSMTMIALASILMSVLMGLAEKLGSRKRNFDKLSAKDGILMGFGQLLAIVPGASRSGSTITTGLFMGLERETAAKFSFLLGIPAITLPGIVGLKDLLEADLGNMNVLMPSIAGLISSAIFSYLAIAWLLNFLKTRSNWIFVWYRLVFGIAILGLISTGILQNI</sequence>
<dbReference type="Pfam" id="PF02673">
    <property type="entry name" value="BacA"/>
    <property type="match status" value="1"/>
</dbReference>
<keyword evidence="6 17" id="KW-0812">Transmembrane</keyword>
<evidence type="ECO:0000256" key="14">
    <source>
        <dbReference type="ARBA" id="ARBA00032707"/>
    </source>
</evidence>
<comment type="subcellular location">
    <subcellularLocation>
        <location evidence="1 17">Cell membrane</location>
        <topology evidence="1 17">Multi-pass membrane protein</topology>
    </subcellularLocation>
</comment>
<evidence type="ECO:0000313" key="18">
    <source>
        <dbReference type="EMBL" id="KST65867.1"/>
    </source>
</evidence>
<feature type="transmembrane region" description="Helical" evidence="17">
    <location>
        <begin position="7"/>
        <end position="29"/>
    </location>
</feature>
<dbReference type="EC" id="3.6.1.27" evidence="3 17"/>
<keyword evidence="10 17" id="KW-1133">Transmembrane helix</keyword>
<evidence type="ECO:0000256" key="11">
    <source>
        <dbReference type="ARBA" id="ARBA00023136"/>
    </source>
</evidence>
<organism evidence="18 19">
    <name type="scientific">Mastigocoleus testarum BC008</name>
    <dbReference type="NCBI Taxonomy" id="371196"/>
    <lineage>
        <taxon>Bacteria</taxon>
        <taxon>Bacillati</taxon>
        <taxon>Cyanobacteriota</taxon>
        <taxon>Cyanophyceae</taxon>
        <taxon>Nostocales</taxon>
        <taxon>Hapalosiphonaceae</taxon>
        <taxon>Mastigocoleus</taxon>
    </lineage>
</organism>
<feature type="transmembrane region" description="Helical" evidence="17">
    <location>
        <begin position="96"/>
        <end position="115"/>
    </location>
</feature>
<comment type="miscellaneous">
    <text evidence="17">Bacitracin is thought to be involved in the inhibition of peptidoglycan synthesis by sequestering undecaprenyl diphosphate, thereby reducing the pool of lipid carrier available.</text>
</comment>
<evidence type="ECO:0000256" key="12">
    <source>
        <dbReference type="ARBA" id="ARBA00023251"/>
    </source>
</evidence>
<proteinExistence type="inferred from homology"/>
<feature type="transmembrane region" description="Helical" evidence="17">
    <location>
        <begin position="233"/>
        <end position="251"/>
    </location>
</feature>
<comment type="similarity">
    <text evidence="2 17">Belongs to the UppP family.</text>
</comment>
<dbReference type="NCBIfam" id="NF001394">
    <property type="entry name" value="PRK00281.2-5"/>
    <property type="match status" value="1"/>
</dbReference>
<dbReference type="RefSeq" id="WP_027843654.1">
    <property type="nucleotide sequence ID" value="NZ_LMTZ01000103.1"/>
</dbReference>
<keyword evidence="11 17" id="KW-0472">Membrane</keyword>
<evidence type="ECO:0000256" key="13">
    <source>
        <dbReference type="ARBA" id="ARBA00023316"/>
    </source>
</evidence>
<feature type="transmembrane region" description="Helical" evidence="17">
    <location>
        <begin position="263"/>
        <end position="286"/>
    </location>
</feature>
<evidence type="ECO:0000313" key="19">
    <source>
        <dbReference type="Proteomes" id="UP000053372"/>
    </source>
</evidence>
<keyword evidence="8 17" id="KW-0133">Cell shape</keyword>
<dbReference type="InterPro" id="IPR003824">
    <property type="entry name" value="UppP"/>
</dbReference>
<keyword evidence="12 17" id="KW-0046">Antibiotic resistance</keyword>
<evidence type="ECO:0000256" key="4">
    <source>
        <dbReference type="ARBA" id="ARBA00021581"/>
    </source>
</evidence>
<dbReference type="GO" id="GO:0009252">
    <property type="term" value="P:peptidoglycan biosynthetic process"/>
    <property type="evidence" value="ECO:0007669"/>
    <property type="project" value="UniProtKB-KW"/>
</dbReference>
<evidence type="ECO:0000256" key="10">
    <source>
        <dbReference type="ARBA" id="ARBA00022989"/>
    </source>
</evidence>
<evidence type="ECO:0000256" key="7">
    <source>
        <dbReference type="ARBA" id="ARBA00022801"/>
    </source>
</evidence>
<dbReference type="PANTHER" id="PTHR30622:SF4">
    <property type="entry name" value="UNDECAPRENYL-DIPHOSPHATASE"/>
    <property type="match status" value="1"/>
</dbReference>
<dbReference type="GO" id="GO:0071555">
    <property type="term" value="P:cell wall organization"/>
    <property type="evidence" value="ECO:0007669"/>
    <property type="project" value="UniProtKB-KW"/>
</dbReference>
<dbReference type="GO" id="GO:0050380">
    <property type="term" value="F:undecaprenyl-diphosphatase activity"/>
    <property type="evidence" value="ECO:0007669"/>
    <property type="project" value="UniProtKB-UniRule"/>
</dbReference>
<evidence type="ECO:0000256" key="9">
    <source>
        <dbReference type="ARBA" id="ARBA00022984"/>
    </source>
</evidence>
<feature type="transmembrane region" description="Helical" evidence="17">
    <location>
        <begin position="127"/>
        <end position="148"/>
    </location>
</feature>
<dbReference type="NCBIfam" id="TIGR00753">
    <property type="entry name" value="undec_PP_bacA"/>
    <property type="match status" value="1"/>
</dbReference>
<dbReference type="OrthoDB" id="9808289at2"/>
<keyword evidence="7 17" id="KW-0378">Hydrolase</keyword>
<dbReference type="PANTHER" id="PTHR30622">
    <property type="entry name" value="UNDECAPRENYL-DIPHOSPHATASE"/>
    <property type="match status" value="1"/>
</dbReference>
<dbReference type="Proteomes" id="UP000053372">
    <property type="component" value="Unassembled WGS sequence"/>
</dbReference>
<feature type="transmembrane region" description="Helical" evidence="17">
    <location>
        <begin position="298"/>
        <end position="317"/>
    </location>
</feature>
<keyword evidence="9 17" id="KW-0573">Peptidoglycan synthesis</keyword>
<gene>
    <name evidence="17" type="primary">uppP</name>
    <name evidence="18" type="ORF">BC008_23095</name>
</gene>
<keyword evidence="19" id="KW-1185">Reference proteome</keyword>
<evidence type="ECO:0000256" key="15">
    <source>
        <dbReference type="ARBA" id="ARBA00032932"/>
    </source>
</evidence>
<dbReference type="HAMAP" id="MF_01006">
    <property type="entry name" value="Undec_diphosphatase"/>
    <property type="match status" value="1"/>
</dbReference>
<evidence type="ECO:0000256" key="8">
    <source>
        <dbReference type="ARBA" id="ARBA00022960"/>
    </source>
</evidence>
<protein>
    <recommendedName>
        <fullName evidence="4 17">Undecaprenyl-diphosphatase</fullName>
        <ecNumber evidence="3 17">3.6.1.27</ecNumber>
    </recommendedName>
    <alternativeName>
        <fullName evidence="15 17">Bacitracin resistance protein</fullName>
    </alternativeName>
    <alternativeName>
        <fullName evidence="14 17">Undecaprenyl pyrophosphate phosphatase</fullName>
    </alternativeName>
</protein>
<reference evidence="18 19" key="1">
    <citation type="journal article" date="2015" name="Genome Announc.">
        <title>Draft Genome of the Euendolithic (true boring) Cyanobacterium Mastigocoleus testarum strain BC008.</title>
        <authorList>
            <person name="Guida B.S."/>
            <person name="Garcia-Pichel F."/>
        </authorList>
    </citation>
    <scope>NUCLEOTIDE SEQUENCE [LARGE SCALE GENOMIC DNA]</scope>
    <source>
        <strain evidence="18 19">BC008</strain>
    </source>
</reference>
<keyword evidence="13 17" id="KW-0961">Cell wall biogenesis/degradation</keyword>
<keyword evidence="5 17" id="KW-1003">Cell membrane</keyword>
<evidence type="ECO:0000256" key="3">
    <source>
        <dbReference type="ARBA" id="ARBA00012374"/>
    </source>
</evidence>
<feature type="transmembrane region" description="Helical" evidence="17">
    <location>
        <begin position="160"/>
        <end position="177"/>
    </location>
</feature>
<dbReference type="GO" id="GO:0046677">
    <property type="term" value="P:response to antibiotic"/>
    <property type="evidence" value="ECO:0007669"/>
    <property type="project" value="UniProtKB-UniRule"/>
</dbReference>
<comment type="caution">
    <text evidence="18">The sequence shown here is derived from an EMBL/GenBank/DDBJ whole genome shotgun (WGS) entry which is preliminary data.</text>
</comment>
<evidence type="ECO:0000256" key="16">
    <source>
        <dbReference type="ARBA" id="ARBA00047594"/>
    </source>
</evidence>
<evidence type="ECO:0000256" key="17">
    <source>
        <dbReference type="HAMAP-Rule" id="MF_01006"/>
    </source>
</evidence>
<dbReference type="GO" id="GO:0005886">
    <property type="term" value="C:plasma membrane"/>
    <property type="evidence" value="ECO:0007669"/>
    <property type="project" value="UniProtKB-SubCell"/>
</dbReference>
<dbReference type="EMBL" id="LMTZ01000103">
    <property type="protein sequence ID" value="KST65867.1"/>
    <property type="molecule type" value="Genomic_DNA"/>
</dbReference>
<name>A0A0V7ZN11_9CYAN</name>
<evidence type="ECO:0000256" key="1">
    <source>
        <dbReference type="ARBA" id="ARBA00004651"/>
    </source>
</evidence>
<accession>A0A0V7ZN11</accession>
<comment type="catalytic activity">
    <reaction evidence="16 17">
        <text>di-trans,octa-cis-undecaprenyl diphosphate + H2O = di-trans,octa-cis-undecaprenyl phosphate + phosphate + H(+)</text>
        <dbReference type="Rhea" id="RHEA:28094"/>
        <dbReference type="ChEBI" id="CHEBI:15377"/>
        <dbReference type="ChEBI" id="CHEBI:15378"/>
        <dbReference type="ChEBI" id="CHEBI:43474"/>
        <dbReference type="ChEBI" id="CHEBI:58405"/>
        <dbReference type="ChEBI" id="CHEBI:60392"/>
        <dbReference type="EC" id="3.6.1.27"/>
    </reaction>
</comment>
<evidence type="ECO:0000256" key="6">
    <source>
        <dbReference type="ARBA" id="ARBA00022692"/>
    </source>
</evidence>